<dbReference type="SUPFAM" id="SSF81324">
    <property type="entry name" value="Voltage-gated potassium channels"/>
    <property type="match status" value="1"/>
</dbReference>
<feature type="transmembrane region" description="Helical" evidence="1">
    <location>
        <begin position="135"/>
        <end position="153"/>
    </location>
</feature>
<gene>
    <name evidence="3" type="ORF">ERS852471_02089</name>
</gene>
<dbReference type="RefSeq" id="WP_055266328.1">
    <property type="nucleotide sequence ID" value="NZ_CABIXQ010000013.1"/>
</dbReference>
<sequence length="294" mass="33076">MGKLFIVISTFLLLVVIGVRNAKNNKRIFTVLNKIMKEINTTYIQLFKEKSKLRRSVQIILIIAAEIFIAISISTSVIRYMDTYMISTVDLLIKIGIIIVSLIVIHYSMGYILLITIKIHKFIYGVENKNVKVDLLLSYFIISTYFTALLLSPEEFESTYVLGLIGITVSYVLNMKVLIQLIRNPYNIKSKHEEETSYSRIIVAAILMVGLIVLNLFLGVCFINGAEPGAFSNSPNAFDLFYYTVITFTTIGYGDITPLTIGAKIISIIISITSVICLTIFLSTILSYKDNSEN</sequence>
<evidence type="ECO:0000313" key="3">
    <source>
        <dbReference type="EMBL" id="CUO70251.1"/>
    </source>
</evidence>
<proteinExistence type="predicted"/>
<dbReference type="OrthoDB" id="1777249at2"/>
<feature type="domain" description="Potassium channel" evidence="2">
    <location>
        <begin position="214"/>
        <end position="287"/>
    </location>
</feature>
<evidence type="ECO:0000313" key="4">
    <source>
        <dbReference type="Proteomes" id="UP000095594"/>
    </source>
</evidence>
<name>A0A174H7N8_9CLOT</name>
<feature type="transmembrane region" description="Helical" evidence="1">
    <location>
        <begin position="59"/>
        <end position="80"/>
    </location>
</feature>
<protein>
    <submittedName>
        <fullName evidence="3">Ion channel family</fullName>
    </submittedName>
</protein>
<feature type="transmembrane region" description="Helical" evidence="1">
    <location>
        <begin position="268"/>
        <end position="288"/>
    </location>
</feature>
<evidence type="ECO:0000259" key="2">
    <source>
        <dbReference type="Pfam" id="PF07885"/>
    </source>
</evidence>
<dbReference type="InterPro" id="IPR013099">
    <property type="entry name" value="K_chnl_dom"/>
</dbReference>
<feature type="transmembrane region" description="Helical" evidence="1">
    <location>
        <begin position="92"/>
        <end position="114"/>
    </location>
</feature>
<reference evidence="3 4" key="1">
    <citation type="submission" date="2015-09" db="EMBL/GenBank/DDBJ databases">
        <authorList>
            <consortium name="Pathogen Informatics"/>
        </authorList>
    </citation>
    <scope>NUCLEOTIDE SEQUENCE [LARGE SCALE GENOMIC DNA]</scope>
    <source>
        <strain evidence="3 4">2789STDY5834856</strain>
    </source>
</reference>
<feature type="transmembrane region" description="Helical" evidence="1">
    <location>
        <begin position="159"/>
        <end position="179"/>
    </location>
</feature>
<organism evidence="3 4">
    <name type="scientific">Clostridium disporicum</name>
    <dbReference type="NCBI Taxonomy" id="84024"/>
    <lineage>
        <taxon>Bacteria</taxon>
        <taxon>Bacillati</taxon>
        <taxon>Bacillota</taxon>
        <taxon>Clostridia</taxon>
        <taxon>Eubacteriales</taxon>
        <taxon>Clostridiaceae</taxon>
        <taxon>Clostridium</taxon>
    </lineage>
</organism>
<accession>A0A174H7N8</accession>
<dbReference type="AlphaFoldDB" id="A0A174H7N8"/>
<feature type="transmembrane region" description="Helical" evidence="1">
    <location>
        <begin position="240"/>
        <end position="261"/>
    </location>
</feature>
<dbReference type="Gene3D" id="1.10.287.70">
    <property type="match status" value="1"/>
</dbReference>
<dbReference type="Proteomes" id="UP000095594">
    <property type="component" value="Unassembled WGS sequence"/>
</dbReference>
<keyword evidence="1" id="KW-0472">Membrane</keyword>
<keyword evidence="1" id="KW-1133">Transmembrane helix</keyword>
<dbReference type="Pfam" id="PF07885">
    <property type="entry name" value="Ion_trans_2"/>
    <property type="match status" value="1"/>
</dbReference>
<dbReference type="EMBL" id="CYZX01000013">
    <property type="protein sequence ID" value="CUO70251.1"/>
    <property type="molecule type" value="Genomic_DNA"/>
</dbReference>
<evidence type="ECO:0000256" key="1">
    <source>
        <dbReference type="SAM" id="Phobius"/>
    </source>
</evidence>
<keyword evidence="1" id="KW-0812">Transmembrane</keyword>
<feature type="transmembrane region" description="Helical" evidence="1">
    <location>
        <begin position="200"/>
        <end position="220"/>
    </location>
</feature>